<keyword evidence="3" id="KW-1185">Reference proteome</keyword>
<sequence>MEDLLKEYIAKNDVIIQRALPSDTKNSRSQKKEQCKVITHRIGMQLPGVVNDTTIEERSSYFTNKKNSEPVVEQAAKEKSNQKNVERDSSCITNKNATTKQHQQIEGRPPPPFPQRFQKSKQDFQFKKFLDVLKQLHINIPLVEALEQILNYVKFMKDILSKKRRLEESKNVALLKRA</sequence>
<proteinExistence type="predicted"/>
<organism evidence="2 3">
    <name type="scientific">Gossypium australe</name>
    <dbReference type="NCBI Taxonomy" id="47621"/>
    <lineage>
        <taxon>Eukaryota</taxon>
        <taxon>Viridiplantae</taxon>
        <taxon>Streptophyta</taxon>
        <taxon>Embryophyta</taxon>
        <taxon>Tracheophyta</taxon>
        <taxon>Spermatophyta</taxon>
        <taxon>Magnoliopsida</taxon>
        <taxon>eudicotyledons</taxon>
        <taxon>Gunneridae</taxon>
        <taxon>Pentapetalae</taxon>
        <taxon>rosids</taxon>
        <taxon>malvids</taxon>
        <taxon>Malvales</taxon>
        <taxon>Malvaceae</taxon>
        <taxon>Malvoideae</taxon>
        <taxon>Gossypium</taxon>
    </lineage>
</organism>
<gene>
    <name evidence="2" type="ORF">EPI10_021078</name>
</gene>
<dbReference type="EMBL" id="SMMG02000003">
    <property type="protein sequence ID" value="KAA3480661.1"/>
    <property type="molecule type" value="Genomic_DNA"/>
</dbReference>
<evidence type="ECO:0000256" key="1">
    <source>
        <dbReference type="SAM" id="MobiDB-lite"/>
    </source>
</evidence>
<dbReference type="Proteomes" id="UP000325315">
    <property type="component" value="Unassembled WGS sequence"/>
</dbReference>
<accession>A0A5B6WFM7</accession>
<feature type="compositionally biased region" description="Basic and acidic residues" evidence="1">
    <location>
        <begin position="75"/>
        <end position="89"/>
    </location>
</feature>
<dbReference type="OrthoDB" id="1937287at2759"/>
<evidence type="ECO:0000313" key="2">
    <source>
        <dbReference type="EMBL" id="KAA3480661.1"/>
    </source>
</evidence>
<feature type="compositionally biased region" description="Polar residues" evidence="1">
    <location>
        <begin position="90"/>
        <end position="104"/>
    </location>
</feature>
<feature type="region of interest" description="Disordered" evidence="1">
    <location>
        <begin position="66"/>
        <end position="110"/>
    </location>
</feature>
<reference evidence="3" key="1">
    <citation type="journal article" date="2019" name="Plant Biotechnol. J.">
        <title>Genome sequencing of the Australian wild diploid species Gossypium australe highlights disease resistance and delayed gland morphogenesis.</title>
        <authorList>
            <person name="Cai Y."/>
            <person name="Cai X."/>
            <person name="Wang Q."/>
            <person name="Wang P."/>
            <person name="Zhang Y."/>
            <person name="Cai C."/>
            <person name="Xu Y."/>
            <person name="Wang K."/>
            <person name="Zhou Z."/>
            <person name="Wang C."/>
            <person name="Geng S."/>
            <person name="Li B."/>
            <person name="Dong Q."/>
            <person name="Hou Y."/>
            <person name="Wang H."/>
            <person name="Ai P."/>
            <person name="Liu Z."/>
            <person name="Yi F."/>
            <person name="Sun M."/>
            <person name="An G."/>
            <person name="Cheng J."/>
            <person name="Zhang Y."/>
            <person name="Shi Q."/>
            <person name="Xie Y."/>
            <person name="Shi X."/>
            <person name="Chang Y."/>
            <person name="Huang F."/>
            <person name="Chen Y."/>
            <person name="Hong S."/>
            <person name="Mi L."/>
            <person name="Sun Q."/>
            <person name="Zhang L."/>
            <person name="Zhou B."/>
            <person name="Peng R."/>
            <person name="Zhang X."/>
            <person name="Liu F."/>
        </authorList>
    </citation>
    <scope>NUCLEOTIDE SEQUENCE [LARGE SCALE GENOMIC DNA]</scope>
    <source>
        <strain evidence="3">cv. PA1801</strain>
    </source>
</reference>
<dbReference type="AlphaFoldDB" id="A0A5B6WFM7"/>
<name>A0A5B6WFM7_9ROSI</name>
<comment type="caution">
    <text evidence="2">The sequence shown here is derived from an EMBL/GenBank/DDBJ whole genome shotgun (WGS) entry which is preliminary data.</text>
</comment>
<evidence type="ECO:0000313" key="3">
    <source>
        <dbReference type="Proteomes" id="UP000325315"/>
    </source>
</evidence>
<protein>
    <submittedName>
        <fullName evidence="2">Uncharacterized protein</fullName>
    </submittedName>
</protein>